<evidence type="ECO:0000256" key="1">
    <source>
        <dbReference type="SAM" id="MobiDB-lite"/>
    </source>
</evidence>
<name>G3H7N1_CRIGR</name>
<feature type="region of interest" description="Disordered" evidence="1">
    <location>
        <begin position="1"/>
        <end position="52"/>
    </location>
</feature>
<evidence type="ECO:0000313" key="3">
    <source>
        <dbReference type="Proteomes" id="UP000001075"/>
    </source>
</evidence>
<organism evidence="2 3">
    <name type="scientific">Cricetulus griseus</name>
    <name type="common">Chinese hamster</name>
    <name type="synonym">Cricetulus barabensis griseus</name>
    <dbReference type="NCBI Taxonomy" id="10029"/>
    <lineage>
        <taxon>Eukaryota</taxon>
        <taxon>Metazoa</taxon>
        <taxon>Chordata</taxon>
        <taxon>Craniata</taxon>
        <taxon>Vertebrata</taxon>
        <taxon>Euteleostomi</taxon>
        <taxon>Mammalia</taxon>
        <taxon>Eutheria</taxon>
        <taxon>Euarchontoglires</taxon>
        <taxon>Glires</taxon>
        <taxon>Rodentia</taxon>
        <taxon>Myomorpha</taxon>
        <taxon>Muroidea</taxon>
        <taxon>Cricetidae</taxon>
        <taxon>Cricetinae</taxon>
        <taxon>Cricetulus</taxon>
    </lineage>
</organism>
<reference evidence="3" key="1">
    <citation type="journal article" date="2011" name="Nat. Biotechnol.">
        <title>The genomic sequence of the Chinese hamster ovary (CHO)-K1 cell line.</title>
        <authorList>
            <person name="Xu X."/>
            <person name="Nagarajan H."/>
            <person name="Lewis N.E."/>
            <person name="Pan S."/>
            <person name="Cai Z."/>
            <person name="Liu X."/>
            <person name="Chen W."/>
            <person name="Xie M."/>
            <person name="Wang W."/>
            <person name="Hammond S."/>
            <person name="Andersen M.R."/>
            <person name="Neff N."/>
            <person name="Passarelli B."/>
            <person name="Koh W."/>
            <person name="Fan H.C."/>
            <person name="Wang J."/>
            <person name="Gui Y."/>
            <person name="Lee K.H."/>
            <person name="Betenbaugh M.J."/>
            <person name="Quake S.R."/>
            <person name="Famili I."/>
            <person name="Palsson B.O."/>
            <person name="Wang J."/>
        </authorList>
    </citation>
    <scope>NUCLEOTIDE SEQUENCE [LARGE SCALE GENOMIC DNA]</scope>
    <source>
        <strain evidence="3">CHO K1 cell line</strain>
    </source>
</reference>
<dbReference type="Proteomes" id="UP000001075">
    <property type="component" value="Unassembled WGS sequence"/>
</dbReference>
<gene>
    <name evidence="2" type="ORF">I79_006366</name>
</gene>
<feature type="compositionally biased region" description="Polar residues" evidence="1">
    <location>
        <begin position="31"/>
        <end position="46"/>
    </location>
</feature>
<accession>G3H7N1</accession>
<evidence type="ECO:0000313" key="2">
    <source>
        <dbReference type="EMBL" id="EGW00813.1"/>
    </source>
</evidence>
<feature type="compositionally biased region" description="Polar residues" evidence="1">
    <location>
        <begin position="8"/>
        <end position="21"/>
    </location>
</feature>
<dbReference type="EMBL" id="JH000198">
    <property type="protein sequence ID" value="EGW00813.1"/>
    <property type="molecule type" value="Genomic_DNA"/>
</dbReference>
<dbReference type="InParanoid" id="G3H7N1"/>
<protein>
    <submittedName>
        <fullName evidence="2">Uncharacterized protein</fullName>
    </submittedName>
</protein>
<dbReference type="AlphaFoldDB" id="G3H7N1"/>
<sequence>MNTERRNSYTLSVGTQNQNDSMEAHLRSENRTTMGVSHPTSRSMSKGNEIYKPQTYLSVHVY</sequence>
<proteinExistence type="predicted"/>